<dbReference type="Gene3D" id="1.20.1250.20">
    <property type="entry name" value="MFS general substrate transporter like domains"/>
    <property type="match status" value="2"/>
</dbReference>
<name>A0AAV4R0S8_9ARAC</name>
<evidence type="ECO:0000313" key="9">
    <source>
        <dbReference type="Proteomes" id="UP001054837"/>
    </source>
</evidence>
<keyword evidence="3 6" id="KW-0812">Transmembrane</keyword>
<feature type="domain" description="Major facilitator superfamily associated" evidence="7">
    <location>
        <begin position="15"/>
        <end position="505"/>
    </location>
</feature>
<feature type="transmembrane region" description="Helical" evidence="6">
    <location>
        <begin position="21"/>
        <end position="39"/>
    </location>
</feature>
<dbReference type="InterPro" id="IPR051717">
    <property type="entry name" value="MFS_MFSD6"/>
</dbReference>
<feature type="transmembrane region" description="Helical" evidence="6">
    <location>
        <begin position="79"/>
        <end position="98"/>
    </location>
</feature>
<evidence type="ECO:0000256" key="4">
    <source>
        <dbReference type="ARBA" id="ARBA00022989"/>
    </source>
</evidence>
<dbReference type="EMBL" id="BPLQ01005331">
    <property type="protein sequence ID" value="GIY14151.1"/>
    <property type="molecule type" value="Genomic_DNA"/>
</dbReference>
<dbReference type="SUPFAM" id="SSF103473">
    <property type="entry name" value="MFS general substrate transporter"/>
    <property type="match status" value="1"/>
</dbReference>
<organism evidence="8 9">
    <name type="scientific">Caerostris darwini</name>
    <dbReference type="NCBI Taxonomy" id="1538125"/>
    <lineage>
        <taxon>Eukaryota</taxon>
        <taxon>Metazoa</taxon>
        <taxon>Ecdysozoa</taxon>
        <taxon>Arthropoda</taxon>
        <taxon>Chelicerata</taxon>
        <taxon>Arachnida</taxon>
        <taxon>Araneae</taxon>
        <taxon>Araneomorphae</taxon>
        <taxon>Entelegynae</taxon>
        <taxon>Araneoidea</taxon>
        <taxon>Araneidae</taxon>
        <taxon>Caerostris</taxon>
    </lineage>
</organism>
<evidence type="ECO:0000313" key="8">
    <source>
        <dbReference type="EMBL" id="GIY14151.1"/>
    </source>
</evidence>
<comment type="subcellular location">
    <subcellularLocation>
        <location evidence="1">Membrane</location>
        <topology evidence="1">Multi-pass membrane protein</topology>
    </subcellularLocation>
</comment>
<feature type="transmembrane region" description="Helical" evidence="6">
    <location>
        <begin position="505"/>
        <end position="529"/>
    </location>
</feature>
<evidence type="ECO:0000256" key="3">
    <source>
        <dbReference type="ARBA" id="ARBA00022692"/>
    </source>
</evidence>
<evidence type="ECO:0000256" key="5">
    <source>
        <dbReference type="ARBA" id="ARBA00023136"/>
    </source>
</evidence>
<feature type="transmembrane region" description="Helical" evidence="6">
    <location>
        <begin position="234"/>
        <end position="254"/>
    </location>
</feature>
<dbReference type="Proteomes" id="UP001054837">
    <property type="component" value="Unassembled WGS sequence"/>
</dbReference>
<gene>
    <name evidence="8" type="primary">Mfsd6_0</name>
    <name evidence="8" type="ORF">CDAR_225431</name>
</gene>
<comment type="similarity">
    <text evidence="2">Belongs to the major facilitator superfamily. MFSD6 family.</text>
</comment>
<protein>
    <submittedName>
        <fullName evidence="8">Major facilitator superfamily domain-containing protein 6</fullName>
    </submittedName>
</protein>
<evidence type="ECO:0000259" key="7">
    <source>
        <dbReference type="Pfam" id="PF12832"/>
    </source>
</evidence>
<dbReference type="InterPro" id="IPR024989">
    <property type="entry name" value="MFS_assoc_dom"/>
</dbReference>
<feature type="transmembrane region" description="Helical" evidence="6">
    <location>
        <begin position="414"/>
        <end position="433"/>
    </location>
</feature>
<evidence type="ECO:0000256" key="6">
    <source>
        <dbReference type="SAM" id="Phobius"/>
    </source>
</evidence>
<feature type="transmembrane region" description="Helical" evidence="6">
    <location>
        <begin position="382"/>
        <end position="402"/>
    </location>
</feature>
<feature type="transmembrane region" description="Helical" evidence="6">
    <location>
        <begin position="275"/>
        <end position="291"/>
    </location>
</feature>
<keyword evidence="9" id="KW-1185">Reference proteome</keyword>
<dbReference type="AlphaFoldDB" id="A0AAV4R0S8"/>
<feature type="transmembrane region" description="Helical" evidence="6">
    <location>
        <begin position="45"/>
        <end position="67"/>
    </location>
</feature>
<feature type="transmembrane region" description="Helical" evidence="6">
    <location>
        <begin position="349"/>
        <end position="370"/>
    </location>
</feature>
<dbReference type="GO" id="GO:0016020">
    <property type="term" value="C:membrane"/>
    <property type="evidence" value="ECO:0007669"/>
    <property type="project" value="UniProtKB-SubCell"/>
</dbReference>
<keyword evidence="4 6" id="KW-1133">Transmembrane helix</keyword>
<dbReference type="Pfam" id="PF12832">
    <property type="entry name" value="MFS_1_like"/>
    <property type="match status" value="1"/>
</dbReference>
<keyword evidence="5 6" id="KW-0472">Membrane</keyword>
<dbReference type="InterPro" id="IPR036259">
    <property type="entry name" value="MFS_trans_sf"/>
</dbReference>
<evidence type="ECO:0000256" key="1">
    <source>
        <dbReference type="ARBA" id="ARBA00004141"/>
    </source>
</evidence>
<evidence type="ECO:0000256" key="2">
    <source>
        <dbReference type="ARBA" id="ARBA00005241"/>
    </source>
</evidence>
<comment type="caution">
    <text evidence="8">The sequence shown here is derived from an EMBL/GenBank/DDBJ whole genome shotgun (WGS) entry which is preliminary data.</text>
</comment>
<accession>A0AAV4R0S8</accession>
<feature type="transmembrane region" description="Helical" evidence="6">
    <location>
        <begin position="303"/>
        <end position="323"/>
    </location>
</feature>
<reference evidence="8 9" key="1">
    <citation type="submission" date="2021-06" db="EMBL/GenBank/DDBJ databases">
        <title>Caerostris darwini draft genome.</title>
        <authorList>
            <person name="Kono N."/>
            <person name="Arakawa K."/>
        </authorList>
    </citation>
    <scope>NUCLEOTIDE SEQUENCE [LARGE SCALE GENOMIC DNA]</scope>
</reference>
<dbReference type="PANTHER" id="PTHR16172:SF37">
    <property type="entry name" value="RE36877P"/>
    <property type="match status" value="1"/>
</dbReference>
<dbReference type="PANTHER" id="PTHR16172">
    <property type="entry name" value="MAJOR FACILITATOR SUPERFAMILY DOMAIN-CONTAINING PROTEIN 6-LIKE"/>
    <property type="match status" value="1"/>
</dbReference>
<sequence length="552" mass="61563">MVDCSCIYLRNVPYKTIKYHYFLFNGALACVIPFLPVYAKEIGISAVSVGVIYSLLPLVTMVLKPLFGAIADYFDNLKALMVVFMMVIMLSSSLTLSIPRKENMISSDIKCAATGTTLYFKSKPSQECMVDVLVSKPLKCYMYCEECTEFQPQSNSSDKACIKKKMHPVELTVNLEEQNGSTHFFNVKNMTLADRKMNTLCFVNVTFACSSYCEPVLQECFTGKQQPEYNSDQFWLFLIFGTMTISLSGVCSSFSDAICFNELGENGHLYGKQRLWGTIGWGLLSPVAGYINDLVTGDSFLKAYQPGAILLLALIFLDGRAVCRLKTKNLKCSQNVCKDISIFLKQFKVIAFLLSVLMVGSFTALLWSFLYWHLLNLGATKIILGVVPAVQCFLGELVFFFFSGKLISKFGHFNILILNFFVFGVRFIAYSYLTHPWLVLPIELLQGPTYGLFYATMASFAHSAALPGTEVTVQGLVGSGFELGMVAGNLIGGMSMQMYDGAFTFFWAGVVSFGYCLVHTVFTIIVKLLEKRAQRRQDIEVVSPAEENVSFM</sequence>
<proteinExistence type="inferred from homology"/>